<evidence type="ECO:0000259" key="2">
    <source>
        <dbReference type="PROSITE" id="PS50846"/>
    </source>
</evidence>
<organism evidence="3 4">
    <name type="scientific">Clostridium facile</name>
    <dbReference type="NCBI Taxonomy" id="2763035"/>
    <lineage>
        <taxon>Bacteria</taxon>
        <taxon>Bacillati</taxon>
        <taxon>Bacillota</taxon>
        <taxon>Clostridia</taxon>
        <taxon>Eubacteriales</taxon>
        <taxon>Clostridiaceae</taxon>
        <taxon>Clostridium</taxon>
    </lineage>
</organism>
<dbReference type="CDD" id="cd00371">
    <property type="entry name" value="HMA"/>
    <property type="match status" value="1"/>
</dbReference>
<evidence type="ECO:0000313" key="3">
    <source>
        <dbReference type="EMBL" id="MBC5786673.1"/>
    </source>
</evidence>
<proteinExistence type="predicted"/>
<protein>
    <submittedName>
        <fullName evidence="3">Heavy-metal-associated domain-containing protein</fullName>
    </submittedName>
</protein>
<dbReference type="RefSeq" id="WP_069989264.1">
    <property type="nucleotide sequence ID" value="NZ_JACOQK010000001.1"/>
</dbReference>
<dbReference type="InterPro" id="IPR006121">
    <property type="entry name" value="HMA_dom"/>
</dbReference>
<dbReference type="EMBL" id="JACOQK010000001">
    <property type="protein sequence ID" value="MBC5786673.1"/>
    <property type="molecule type" value="Genomic_DNA"/>
</dbReference>
<evidence type="ECO:0000256" key="1">
    <source>
        <dbReference type="ARBA" id="ARBA00022723"/>
    </source>
</evidence>
<dbReference type="Gene3D" id="3.30.70.100">
    <property type="match status" value="1"/>
</dbReference>
<dbReference type="Pfam" id="PF00403">
    <property type="entry name" value="HMA"/>
    <property type="match status" value="1"/>
</dbReference>
<sequence length="67" mass="7314">MTKVYINGMACQHCVNRVKGALEELGLSNVRVSLENRVASFDGTATNAQLIEAIEDVGFEVTKIETE</sequence>
<name>A0ABR7INF3_9CLOT</name>
<gene>
    <name evidence="3" type="ORF">H8Z77_01350</name>
</gene>
<dbReference type="InterPro" id="IPR017969">
    <property type="entry name" value="Heavy-metal-associated_CS"/>
</dbReference>
<dbReference type="InterPro" id="IPR036163">
    <property type="entry name" value="HMA_dom_sf"/>
</dbReference>
<accession>A0ABR7INF3</accession>
<reference evidence="3 4" key="1">
    <citation type="submission" date="2020-08" db="EMBL/GenBank/DDBJ databases">
        <title>Genome public.</title>
        <authorList>
            <person name="Liu C."/>
            <person name="Sun Q."/>
        </authorList>
    </citation>
    <scope>NUCLEOTIDE SEQUENCE [LARGE SCALE GENOMIC DNA]</scope>
    <source>
        <strain evidence="3 4">NSJ-27</strain>
    </source>
</reference>
<dbReference type="PROSITE" id="PS01047">
    <property type="entry name" value="HMA_1"/>
    <property type="match status" value="1"/>
</dbReference>
<dbReference type="Proteomes" id="UP000649151">
    <property type="component" value="Unassembled WGS sequence"/>
</dbReference>
<feature type="domain" description="HMA" evidence="2">
    <location>
        <begin position="1"/>
        <end position="62"/>
    </location>
</feature>
<comment type="caution">
    <text evidence="3">The sequence shown here is derived from an EMBL/GenBank/DDBJ whole genome shotgun (WGS) entry which is preliminary data.</text>
</comment>
<keyword evidence="4" id="KW-1185">Reference proteome</keyword>
<evidence type="ECO:0000313" key="4">
    <source>
        <dbReference type="Proteomes" id="UP000649151"/>
    </source>
</evidence>
<dbReference type="SUPFAM" id="SSF55008">
    <property type="entry name" value="HMA, heavy metal-associated domain"/>
    <property type="match status" value="1"/>
</dbReference>
<dbReference type="PROSITE" id="PS50846">
    <property type="entry name" value="HMA_2"/>
    <property type="match status" value="1"/>
</dbReference>
<keyword evidence="1" id="KW-0479">Metal-binding</keyword>